<evidence type="ECO:0000313" key="2">
    <source>
        <dbReference type="Proteomes" id="UP000248783"/>
    </source>
</evidence>
<protein>
    <recommendedName>
        <fullName evidence="3">Shikimate kinase</fullName>
    </recommendedName>
</protein>
<dbReference type="InterPro" id="IPR031322">
    <property type="entry name" value="Shikimate/glucono_kinase"/>
</dbReference>
<sequence length="206" mass="22224">MRPTPCGLARSICRVQHPLAALVGPAGCGKSTLGALLASSLGAPFVDLDEVGGRYYAEVGWSLDRLRQRAVEVGRTVAEIEWEPARIHAVERAFEEHGGAVVALGAGHTSYEAPAHVGRVRSALRRPPHVVLPLPWPDDRDESLRVLRARSVVTAGTDRVYDGNDLLARWLDEPVVREAATVVVGTGREAPAVTAERLRRALRQGP</sequence>
<accession>A0A2W5WK42</accession>
<organism evidence="1 2">
    <name type="scientific">Xylanimonas oleitrophica</name>
    <dbReference type="NCBI Taxonomy" id="2607479"/>
    <lineage>
        <taxon>Bacteria</taxon>
        <taxon>Bacillati</taxon>
        <taxon>Actinomycetota</taxon>
        <taxon>Actinomycetes</taxon>
        <taxon>Micrococcales</taxon>
        <taxon>Promicromonosporaceae</taxon>
        <taxon>Xylanimonas</taxon>
    </lineage>
</organism>
<dbReference type="Proteomes" id="UP000248783">
    <property type="component" value="Unassembled WGS sequence"/>
</dbReference>
<gene>
    <name evidence="1" type="ORF">DNL40_14125</name>
</gene>
<evidence type="ECO:0000313" key="1">
    <source>
        <dbReference type="EMBL" id="PZR51949.1"/>
    </source>
</evidence>
<keyword evidence="2" id="KW-1185">Reference proteome</keyword>
<dbReference type="InterPro" id="IPR027417">
    <property type="entry name" value="P-loop_NTPase"/>
</dbReference>
<comment type="caution">
    <text evidence="1">The sequence shown here is derived from an EMBL/GenBank/DDBJ whole genome shotgun (WGS) entry which is preliminary data.</text>
</comment>
<dbReference type="EMBL" id="QKWH01000014">
    <property type="protein sequence ID" value="PZR51949.1"/>
    <property type="molecule type" value="Genomic_DNA"/>
</dbReference>
<dbReference type="Pfam" id="PF01202">
    <property type="entry name" value="SKI"/>
    <property type="match status" value="1"/>
</dbReference>
<reference evidence="1 2" key="1">
    <citation type="submission" date="2018-06" db="EMBL/GenBank/DDBJ databases">
        <title>Whole genome sequencing of a novel hydrocarbon degrading bacterial strain, PW21 isolated from oil contaminated produced water sample.</title>
        <authorList>
            <person name="Nagkirti P."/>
            <person name="Shaikh A."/>
            <person name="Gowdaman V."/>
            <person name="Engineer A.E."/>
            <person name="Dagar S."/>
            <person name="Dhakephalkar P.K."/>
        </authorList>
    </citation>
    <scope>NUCLEOTIDE SEQUENCE [LARGE SCALE GENOMIC DNA]</scope>
    <source>
        <strain evidence="1 2">PW21</strain>
    </source>
</reference>
<dbReference type="AlphaFoldDB" id="A0A2W5WK42"/>
<dbReference type="Gene3D" id="3.40.50.300">
    <property type="entry name" value="P-loop containing nucleotide triphosphate hydrolases"/>
    <property type="match status" value="1"/>
</dbReference>
<proteinExistence type="predicted"/>
<evidence type="ECO:0008006" key="3">
    <source>
        <dbReference type="Google" id="ProtNLM"/>
    </source>
</evidence>
<dbReference type="SUPFAM" id="SSF52540">
    <property type="entry name" value="P-loop containing nucleoside triphosphate hydrolases"/>
    <property type="match status" value="1"/>
</dbReference>
<name>A0A2W5WK42_9MICO</name>